<organism evidence="9 10">
    <name type="scientific">Actinidia rufa</name>
    <dbReference type="NCBI Taxonomy" id="165716"/>
    <lineage>
        <taxon>Eukaryota</taxon>
        <taxon>Viridiplantae</taxon>
        <taxon>Streptophyta</taxon>
        <taxon>Embryophyta</taxon>
        <taxon>Tracheophyta</taxon>
        <taxon>Spermatophyta</taxon>
        <taxon>Magnoliopsida</taxon>
        <taxon>eudicotyledons</taxon>
        <taxon>Gunneridae</taxon>
        <taxon>Pentapetalae</taxon>
        <taxon>asterids</taxon>
        <taxon>Ericales</taxon>
        <taxon>Actinidiaceae</taxon>
        <taxon>Actinidia</taxon>
    </lineage>
</organism>
<feature type="transmembrane region" description="Helical" evidence="7">
    <location>
        <begin position="65"/>
        <end position="87"/>
    </location>
</feature>
<dbReference type="GO" id="GO:0016020">
    <property type="term" value="C:membrane"/>
    <property type="evidence" value="ECO:0007669"/>
    <property type="project" value="UniProtKB-SubCell"/>
</dbReference>
<sequence>MNTVYVVTGTEAPARDYSIPGTKLSKIFTTIGAVANLVFAFNTGMLPEIQATVRQPVVKNMMKALYFQFTVGVLPMYAVTFVGYWAYGSQTSTYLLNSVNGPVWVKAAANIASFLQTVIALHIFASPMYEYLDTRYGIKGSALAVRNLSFRVVVRVGYLAINTFVASLLPFLGDFMSLTGAVSTFPLTFILANHMYLVAKDHKLTCLQKSWHWLNVCFFGCMSLAAAVAALRLIALDSKTYHLFADI</sequence>
<evidence type="ECO:0000256" key="3">
    <source>
        <dbReference type="ARBA" id="ARBA00022692"/>
    </source>
</evidence>
<gene>
    <name evidence="9" type="ORF">Acr_02g0003860</name>
</gene>
<dbReference type="GO" id="GO:0006865">
    <property type="term" value="P:amino acid transport"/>
    <property type="evidence" value="ECO:0007669"/>
    <property type="project" value="UniProtKB-KW"/>
</dbReference>
<dbReference type="Proteomes" id="UP000585474">
    <property type="component" value="Unassembled WGS sequence"/>
</dbReference>
<evidence type="ECO:0000256" key="4">
    <source>
        <dbReference type="ARBA" id="ARBA00022970"/>
    </source>
</evidence>
<keyword evidence="10" id="KW-1185">Reference proteome</keyword>
<keyword evidence="6 7" id="KW-0472">Membrane</keyword>
<dbReference type="InterPro" id="IPR013057">
    <property type="entry name" value="AA_transpt_TM"/>
</dbReference>
<evidence type="ECO:0000256" key="6">
    <source>
        <dbReference type="ARBA" id="ARBA00023136"/>
    </source>
</evidence>
<name>A0A7J0E7G6_9ERIC</name>
<feature type="transmembrane region" description="Helical" evidence="7">
    <location>
        <begin position="178"/>
        <end position="199"/>
    </location>
</feature>
<evidence type="ECO:0000256" key="2">
    <source>
        <dbReference type="ARBA" id="ARBA00022448"/>
    </source>
</evidence>
<feature type="domain" description="Amino acid transporter transmembrane" evidence="8">
    <location>
        <begin position="5"/>
        <end position="230"/>
    </location>
</feature>
<feature type="transmembrane region" description="Helical" evidence="7">
    <location>
        <begin position="152"/>
        <end position="172"/>
    </location>
</feature>
<evidence type="ECO:0000256" key="7">
    <source>
        <dbReference type="SAM" id="Phobius"/>
    </source>
</evidence>
<keyword evidence="5 7" id="KW-1133">Transmembrane helix</keyword>
<keyword evidence="3 7" id="KW-0812">Transmembrane</keyword>
<dbReference type="EMBL" id="BJWL01000002">
    <property type="protein sequence ID" value="GFY82146.1"/>
    <property type="molecule type" value="Genomic_DNA"/>
</dbReference>
<feature type="transmembrane region" description="Helical" evidence="7">
    <location>
        <begin position="27"/>
        <end position="45"/>
    </location>
</feature>
<feature type="transmembrane region" description="Helical" evidence="7">
    <location>
        <begin position="211"/>
        <end position="235"/>
    </location>
</feature>
<dbReference type="PANTHER" id="PTHR48017">
    <property type="entry name" value="OS05G0424000 PROTEIN-RELATED"/>
    <property type="match status" value="1"/>
</dbReference>
<keyword evidence="2" id="KW-0813">Transport</keyword>
<dbReference type="AlphaFoldDB" id="A0A7J0E7G6"/>
<dbReference type="OrthoDB" id="40134at2759"/>
<feature type="transmembrane region" description="Helical" evidence="7">
    <location>
        <begin position="107"/>
        <end position="132"/>
    </location>
</feature>
<evidence type="ECO:0000313" key="10">
    <source>
        <dbReference type="Proteomes" id="UP000585474"/>
    </source>
</evidence>
<dbReference type="Pfam" id="PF01490">
    <property type="entry name" value="Aa_trans"/>
    <property type="match status" value="1"/>
</dbReference>
<comment type="subcellular location">
    <subcellularLocation>
        <location evidence="1">Membrane</location>
    </subcellularLocation>
</comment>
<proteinExistence type="predicted"/>
<evidence type="ECO:0000256" key="5">
    <source>
        <dbReference type="ARBA" id="ARBA00022989"/>
    </source>
</evidence>
<protein>
    <submittedName>
        <fullName evidence="9">Proline transporter 1</fullName>
    </submittedName>
</protein>
<comment type="caution">
    <text evidence="9">The sequence shown here is derived from an EMBL/GenBank/DDBJ whole genome shotgun (WGS) entry which is preliminary data.</text>
</comment>
<keyword evidence="4" id="KW-0029">Amino-acid transport</keyword>
<reference evidence="9 10" key="1">
    <citation type="submission" date="2019-07" db="EMBL/GenBank/DDBJ databases">
        <title>De Novo Assembly of kiwifruit Actinidia rufa.</title>
        <authorList>
            <person name="Sugita-Konishi S."/>
            <person name="Sato K."/>
            <person name="Mori E."/>
            <person name="Abe Y."/>
            <person name="Kisaki G."/>
            <person name="Hamano K."/>
            <person name="Suezawa K."/>
            <person name="Otani M."/>
            <person name="Fukuda T."/>
            <person name="Manabe T."/>
            <person name="Gomi K."/>
            <person name="Tabuchi M."/>
            <person name="Akimitsu K."/>
            <person name="Kataoka I."/>
        </authorList>
    </citation>
    <scope>NUCLEOTIDE SEQUENCE [LARGE SCALE GENOMIC DNA]</scope>
    <source>
        <strain evidence="10">cv. Fuchu</strain>
    </source>
</reference>
<evidence type="ECO:0000313" key="9">
    <source>
        <dbReference type="EMBL" id="GFY82146.1"/>
    </source>
</evidence>
<accession>A0A7J0E7G6</accession>
<evidence type="ECO:0000256" key="1">
    <source>
        <dbReference type="ARBA" id="ARBA00004370"/>
    </source>
</evidence>
<evidence type="ECO:0000259" key="8">
    <source>
        <dbReference type="Pfam" id="PF01490"/>
    </source>
</evidence>